<dbReference type="InterPro" id="IPR000569">
    <property type="entry name" value="HECT_dom"/>
</dbReference>
<dbReference type="OrthoDB" id="2384350at2759"/>
<keyword evidence="5" id="KW-0808">Transferase</keyword>
<evidence type="ECO:0000313" key="6">
    <source>
        <dbReference type="Proteomes" id="UP000507470"/>
    </source>
</evidence>
<evidence type="ECO:0000256" key="1">
    <source>
        <dbReference type="ARBA" id="ARBA00022786"/>
    </source>
</evidence>
<evidence type="ECO:0000256" key="3">
    <source>
        <dbReference type="SAM" id="MobiDB-lite"/>
    </source>
</evidence>
<name>A0A6J8B0N7_MYTCO</name>
<keyword evidence="6" id="KW-1185">Reference proteome</keyword>
<evidence type="ECO:0000313" key="5">
    <source>
        <dbReference type="EMBL" id="CAC5375022.1"/>
    </source>
</evidence>
<feature type="region of interest" description="Disordered" evidence="3">
    <location>
        <begin position="132"/>
        <end position="173"/>
    </location>
</feature>
<organism evidence="5 6">
    <name type="scientific">Mytilus coruscus</name>
    <name type="common">Sea mussel</name>
    <dbReference type="NCBI Taxonomy" id="42192"/>
    <lineage>
        <taxon>Eukaryota</taxon>
        <taxon>Metazoa</taxon>
        <taxon>Spiralia</taxon>
        <taxon>Lophotrochozoa</taxon>
        <taxon>Mollusca</taxon>
        <taxon>Bivalvia</taxon>
        <taxon>Autobranchia</taxon>
        <taxon>Pteriomorphia</taxon>
        <taxon>Mytilida</taxon>
        <taxon>Mytiloidea</taxon>
        <taxon>Mytilidae</taxon>
        <taxon>Mytilinae</taxon>
        <taxon>Mytilus</taxon>
    </lineage>
</organism>
<comment type="caution">
    <text evidence="2">Lacks conserved residue(s) required for the propagation of feature annotation.</text>
</comment>
<protein>
    <submittedName>
        <fullName evidence="5">HUWE1</fullName>
        <ecNumber evidence="5">2.3.2.26</ecNumber>
    </submittedName>
</protein>
<dbReference type="EMBL" id="CACVKT020002095">
    <property type="protein sequence ID" value="CAC5375022.1"/>
    <property type="molecule type" value="Genomic_DNA"/>
</dbReference>
<proteinExistence type="predicted"/>
<accession>A0A6J8B0N7</accession>
<feature type="domain" description="HECT" evidence="4">
    <location>
        <begin position="295"/>
        <end position="331"/>
    </location>
</feature>
<dbReference type="SUPFAM" id="SSF56204">
    <property type="entry name" value="Hect, E3 ligase catalytic domain"/>
    <property type="match status" value="1"/>
</dbReference>
<dbReference type="EC" id="2.3.2.26" evidence="5"/>
<dbReference type="AlphaFoldDB" id="A0A6J8B0N7"/>
<dbReference type="GO" id="GO:0061630">
    <property type="term" value="F:ubiquitin protein ligase activity"/>
    <property type="evidence" value="ECO:0007669"/>
    <property type="project" value="UniProtKB-EC"/>
</dbReference>
<keyword evidence="5" id="KW-0012">Acyltransferase</keyword>
<sequence length="376" mass="41853">MIIIIHDQPFTTPRGRGRPSFRHWRASLFLLNKPMSTLKEFKRDCLDNGFGPPGSGTVSLDRRWSLPQLEDFIYQCYPQHPLQLVGFQYAKCLKGAKRELQIVHSNNVTDLASTIRAGKVYIVPNREIPATQRTNVSQLELDDEEDLPTPTASPPHTPSPPNELEDTVPLTDSPIETVSPVISFRRRIASIAARANIREAAEQILVSEEDESSHSNDVIATAANETTHVDVVPLAAEDDDTLHLRLDTTEENVSAQTEPGVNEGLEHLQLLLGDNKELAVRRQSVLTDVIQAYEDPQLVGQRLVIRFEGELGQDAGGLTKDLFSAFWDAAFKTYFVGERCCVPFLPIHRFSESSIYPILGRILTHGTALTGVFPTL</sequence>
<gene>
    <name evidence="5" type="ORF">MCOR_12202</name>
</gene>
<dbReference type="InterPro" id="IPR035983">
    <property type="entry name" value="Hect_E3_ubiquitin_ligase"/>
</dbReference>
<keyword evidence="1 2" id="KW-0833">Ubl conjugation pathway</keyword>
<evidence type="ECO:0000259" key="4">
    <source>
        <dbReference type="PROSITE" id="PS50237"/>
    </source>
</evidence>
<evidence type="ECO:0000256" key="2">
    <source>
        <dbReference type="PROSITE-ProRule" id="PRU00104"/>
    </source>
</evidence>
<dbReference type="Gene3D" id="3.90.1750.10">
    <property type="entry name" value="Hect, E3 ligase catalytic domains"/>
    <property type="match status" value="1"/>
</dbReference>
<dbReference type="Proteomes" id="UP000507470">
    <property type="component" value="Unassembled WGS sequence"/>
</dbReference>
<dbReference type="PROSITE" id="PS50237">
    <property type="entry name" value="HECT"/>
    <property type="match status" value="1"/>
</dbReference>
<reference evidence="5 6" key="1">
    <citation type="submission" date="2020-06" db="EMBL/GenBank/DDBJ databases">
        <authorList>
            <person name="Li R."/>
            <person name="Bekaert M."/>
        </authorList>
    </citation>
    <scope>NUCLEOTIDE SEQUENCE [LARGE SCALE GENOMIC DNA]</scope>
    <source>
        <strain evidence="6">wild</strain>
    </source>
</reference>
<feature type="compositionally biased region" description="Pro residues" evidence="3">
    <location>
        <begin position="151"/>
        <end position="161"/>
    </location>
</feature>